<sequence length="300" mass="32578">MLKLPAPAKLNLILRILGRRPDGYHELQTLFQLLDYGDSLEFSARADGIISLDAGNLDVPERDNLVYRAAQLLRQEAQFADNISPGAHIRLIKKLPCGGGIGGGSSDAATTLLGLNYLWRCNLPINTLAELGRQLGADIPVFVRGRTAWAEGVGDKLTPVATEKRRYLVVAPGCEVSTAKIFRDSRLTRDSVAITLAALREGQLTETPISSEKLEAFSSNDCQALVESLYPEVRNAREWLQQFAPAHLTGTGGCIFAAFQSEQAADTALAELPRKWQGFVANGVQISPVHQQLAKLTSSD</sequence>
<dbReference type="InterPro" id="IPR020568">
    <property type="entry name" value="Ribosomal_Su5_D2-typ_SF"/>
</dbReference>
<dbReference type="Gene3D" id="3.30.230.10">
    <property type="match status" value="1"/>
</dbReference>
<dbReference type="PANTHER" id="PTHR43527">
    <property type="entry name" value="4-DIPHOSPHOCYTIDYL-2-C-METHYL-D-ERYTHRITOL KINASE, CHLOROPLASTIC"/>
    <property type="match status" value="1"/>
</dbReference>
<name>A0ABV4P0T9_9GAMM</name>
<evidence type="ECO:0000259" key="11">
    <source>
        <dbReference type="Pfam" id="PF00288"/>
    </source>
</evidence>
<evidence type="ECO:0000256" key="10">
    <source>
        <dbReference type="HAMAP-Rule" id="MF_00061"/>
    </source>
</evidence>
<evidence type="ECO:0000256" key="1">
    <source>
        <dbReference type="ARBA" id="ARBA00009684"/>
    </source>
</evidence>
<evidence type="ECO:0000259" key="12">
    <source>
        <dbReference type="Pfam" id="PF08544"/>
    </source>
</evidence>
<dbReference type="Pfam" id="PF08544">
    <property type="entry name" value="GHMP_kinases_C"/>
    <property type="match status" value="1"/>
</dbReference>
<dbReference type="InterPro" id="IPR014721">
    <property type="entry name" value="Ribsml_uS5_D2-typ_fold_subgr"/>
</dbReference>
<comment type="caution">
    <text evidence="13">The sequence shown here is derived from an EMBL/GenBank/DDBJ whole genome shotgun (WGS) entry which is preliminary data.</text>
</comment>
<dbReference type="GO" id="GO:0050515">
    <property type="term" value="F:4-(cytidine 5'-diphospho)-2-C-methyl-D-erythritol kinase activity"/>
    <property type="evidence" value="ECO:0007669"/>
    <property type="project" value="UniProtKB-EC"/>
</dbReference>
<evidence type="ECO:0000256" key="4">
    <source>
        <dbReference type="ARBA" id="ARBA00022679"/>
    </source>
</evidence>
<dbReference type="EMBL" id="JBGMEK010000019">
    <property type="protein sequence ID" value="MFA0811330.1"/>
    <property type="molecule type" value="Genomic_DNA"/>
</dbReference>
<reference evidence="13 14" key="1">
    <citation type="submission" date="2024-08" db="EMBL/GenBank/DDBJ databases">
        <authorList>
            <person name="Ishaq N."/>
        </authorList>
    </citation>
    <scope>NUCLEOTIDE SEQUENCE [LARGE SCALE GENOMIC DNA]</scope>
    <source>
        <strain evidence="13 14">DSM 18651</strain>
    </source>
</reference>
<comment type="pathway">
    <text evidence="10">Isoprenoid biosynthesis; isopentenyl diphosphate biosynthesis via DXP pathway; isopentenyl diphosphate from 1-deoxy-D-xylulose 5-phosphate: step 3/6.</text>
</comment>
<protein>
    <recommendedName>
        <fullName evidence="3 10">4-diphosphocytidyl-2-C-methyl-D-erythritol kinase</fullName>
        <shortName evidence="10">CMK</shortName>
        <ecNumber evidence="2 10">2.7.1.148</ecNumber>
    </recommendedName>
    <alternativeName>
        <fullName evidence="9 10">4-(cytidine-5'-diphospho)-2-C-methyl-D-erythritol kinase</fullName>
    </alternativeName>
</protein>
<organism evidence="13 14">
    <name type="scientific">Microbulbifer epialgicus</name>
    <dbReference type="NCBI Taxonomy" id="393907"/>
    <lineage>
        <taxon>Bacteria</taxon>
        <taxon>Pseudomonadati</taxon>
        <taxon>Pseudomonadota</taxon>
        <taxon>Gammaproteobacteria</taxon>
        <taxon>Cellvibrionales</taxon>
        <taxon>Microbulbiferaceae</taxon>
        <taxon>Microbulbifer</taxon>
    </lineage>
</organism>
<evidence type="ECO:0000256" key="3">
    <source>
        <dbReference type="ARBA" id="ARBA00017473"/>
    </source>
</evidence>
<evidence type="ECO:0000256" key="5">
    <source>
        <dbReference type="ARBA" id="ARBA00022741"/>
    </source>
</evidence>
<dbReference type="InterPro" id="IPR004424">
    <property type="entry name" value="IspE"/>
</dbReference>
<feature type="binding site" evidence="10">
    <location>
        <begin position="96"/>
        <end position="106"/>
    </location>
    <ligand>
        <name>ATP</name>
        <dbReference type="ChEBI" id="CHEBI:30616"/>
    </ligand>
</feature>
<keyword evidence="7 10" id="KW-0067">ATP-binding</keyword>
<dbReference type="PIRSF" id="PIRSF010376">
    <property type="entry name" value="IspE"/>
    <property type="match status" value="1"/>
</dbReference>
<dbReference type="EC" id="2.7.1.148" evidence="2 10"/>
<feature type="domain" description="GHMP kinase N-terminal" evidence="11">
    <location>
        <begin position="64"/>
        <end position="145"/>
    </location>
</feature>
<dbReference type="SUPFAM" id="SSF54211">
    <property type="entry name" value="Ribosomal protein S5 domain 2-like"/>
    <property type="match status" value="1"/>
</dbReference>
<accession>A0ABV4P0T9</accession>
<dbReference type="RefSeq" id="WP_371838897.1">
    <property type="nucleotide sequence ID" value="NZ_JBGMEK010000019.1"/>
</dbReference>
<evidence type="ECO:0000256" key="6">
    <source>
        <dbReference type="ARBA" id="ARBA00022777"/>
    </source>
</evidence>
<evidence type="ECO:0000256" key="7">
    <source>
        <dbReference type="ARBA" id="ARBA00022840"/>
    </source>
</evidence>
<evidence type="ECO:0000313" key="14">
    <source>
        <dbReference type="Proteomes" id="UP001569428"/>
    </source>
</evidence>
<keyword evidence="4 10" id="KW-0808">Transferase</keyword>
<keyword evidence="14" id="KW-1185">Reference proteome</keyword>
<dbReference type="SUPFAM" id="SSF55060">
    <property type="entry name" value="GHMP Kinase, C-terminal domain"/>
    <property type="match status" value="1"/>
</dbReference>
<keyword evidence="8 10" id="KW-0414">Isoprene biosynthesis</keyword>
<dbReference type="Gene3D" id="3.30.70.890">
    <property type="entry name" value="GHMP kinase, C-terminal domain"/>
    <property type="match status" value="1"/>
</dbReference>
<comment type="catalytic activity">
    <reaction evidence="10">
        <text>4-CDP-2-C-methyl-D-erythritol + ATP = 4-CDP-2-C-methyl-D-erythritol 2-phosphate + ADP + H(+)</text>
        <dbReference type="Rhea" id="RHEA:18437"/>
        <dbReference type="ChEBI" id="CHEBI:15378"/>
        <dbReference type="ChEBI" id="CHEBI:30616"/>
        <dbReference type="ChEBI" id="CHEBI:57823"/>
        <dbReference type="ChEBI" id="CHEBI:57919"/>
        <dbReference type="ChEBI" id="CHEBI:456216"/>
        <dbReference type="EC" id="2.7.1.148"/>
    </reaction>
</comment>
<evidence type="ECO:0000256" key="8">
    <source>
        <dbReference type="ARBA" id="ARBA00023229"/>
    </source>
</evidence>
<dbReference type="Proteomes" id="UP001569428">
    <property type="component" value="Unassembled WGS sequence"/>
</dbReference>
<dbReference type="InterPro" id="IPR036554">
    <property type="entry name" value="GHMP_kinase_C_sf"/>
</dbReference>
<proteinExistence type="inferred from homology"/>
<keyword evidence="6 10" id="KW-0418">Kinase</keyword>
<gene>
    <name evidence="10 13" type="primary">ispE</name>
    <name evidence="13" type="ORF">ACCI49_10415</name>
</gene>
<evidence type="ECO:0000313" key="13">
    <source>
        <dbReference type="EMBL" id="MFA0811330.1"/>
    </source>
</evidence>
<evidence type="ECO:0000256" key="2">
    <source>
        <dbReference type="ARBA" id="ARBA00012052"/>
    </source>
</evidence>
<dbReference type="Pfam" id="PF00288">
    <property type="entry name" value="GHMP_kinases_N"/>
    <property type="match status" value="1"/>
</dbReference>
<dbReference type="HAMAP" id="MF_00061">
    <property type="entry name" value="IspE"/>
    <property type="match status" value="1"/>
</dbReference>
<comment type="function">
    <text evidence="10">Catalyzes the phosphorylation of the position 2 hydroxy group of 4-diphosphocytidyl-2C-methyl-D-erythritol.</text>
</comment>
<evidence type="ECO:0000256" key="9">
    <source>
        <dbReference type="ARBA" id="ARBA00032554"/>
    </source>
</evidence>
<dbReference type="InterPro" id="IPR006204">
    <property type="entry name" value="GHMP_kinase_N_dom"/>
</dbReference>
<dbReference type="NCBIfam" id="TIGR00154">
    <property type="entry name" value="ispE"/>
    <property type="match status" value="1"/>
</dbReference>
<feature type="active site" evidence="10">
    <location>
        <position position="138"/>
    </location>
</feature>
<feature type="domain" description="GHMP kinase C-terminal" evidence="12">
    <location>
        <begin position="214"/>
        <end position="276"/>
    </location>
</feature>
<dbReference type="PANTHER" id="PTHR43527:SF2">
    <property type="entry name" value="4-DIPHOSPHOCYTIDYL-2-C-METHYL-D-ERYTHRITOL KINASE, CHLOROPLASTIC"/>
    <property type="match status" value="1"/>
</dbReference>
<comment type="similarity">
    <text evidence="1 10">Belongs to the GHMP kinase family. IspE subfamily.</text>
</comment>
<dbReference type="InterPro" id="IPR013750">
    <property type="entry name" value="GHMP_kinase_C_dom"/>
</dbReference>
<feature type="active site" evidence="10">
    <location>
        <position position="9"/>
    </location>
</feature>
<keyword evidence="5 10" id="KW-0547">Nucleotide-binding</keyword>